<dbReference type="PANTHER" id="PTHR30269:SF37">
    <property type="entry name" value="MEMBRANE TRANSPORTER PROTEIN"/>
    <property type="match status" value="1"/>
</dbReference>
<evidence type="ECO:0000313" key="10">
    <source>
        <dbReference type="Proteomes" id="UP000214747"/>
    </source>
</evidence>
<feature type="transmembrane region" description="Helical" evidence="8">
    <location>
        <begin position="42"/>
        <end position="67"/>
    </location>
</feature>
<dbReference type="InterPro" id="IPR002781">
    <property type="entry name" value="TM_pro_TauE-like"/>
</dbReference>
<evidence type="ECO:0000256" key="1">
    <source>
        <dbReference type="ARBA" id="ARBA00004651"/>
    </source>
</evidence>
<feature type="transmembrane region" description="Helical" evidence="8">
    <location>
        <begin position="88"/>
        <end position="106"/>
    </location>
</feature>
<dbReference type="EMBL" id="NJGV01000005">
    <property type="protein sequence ID" value="OWY35614.1"/>
    <property type="molecule type" value="Genomic_DNA"/>
</dbReference>
<organism evidence="9 10">
    <name type="scientific">Herbaspirillum aquaticum</name>
    <dbReference type="NCBI Taxonomy" id="568783"/>
    <lineage>
        <taxon>Bacteria</taxon>
        <taxon>Pseudomonadati</taxon>
        <taxon>Pseudomonadota</taxon>
        <taxon>Betaproteobacteria</taxon>
        <taxon>Burkholderiales</taxon>
        <taxon>Oxalobacteraceae</taxon>
        <taxon>Herbaspirillum</taxon>
    </lineage>
</organism>
<feature type="transmembrane region" description="Helical" evidence="8">
    <location>
        <begin position="118"/>
        <end position="135"/>
    </location>
</feature>
<dbReference type="AlphaFoldDB" id="A0A225SWN0"/>
<comment type="caution">
    <text evidence="9">The sequence shown here is derived from an EMBL/GenBank/DDBJ whole genome shotgun (WGS) entry which is preliminary data.</text>
</comment>
<comment type="subcellular location">
    <subcellularLocation>
        <location evidence="1 8">Cell membrane</location>
        <topology evidence="1 8">Multi-pass membrane protein</topology>
    </subcellularLocation>
</comment>
<comment type="similarity">
    <text evidence="2 8">Belongs to the 4-toluene sulfonate uptake permease (TSUP) (TC 2.A.102) family.</text>
</comment>
<keyword evidence="4 8" id="KW-1003">Cell membrane</keyword>
<evidence type="ECO:0000256" key="2">
    <source>
        <dbReference type="ARBA" id="ARBA00009142"/>
    </source>
</evidence>
<evidence type="ECO:0000256" key="3">
    <source>
        <dbReference type="ARBA" id="ARBA00022448"/>
    </source>
</evidence>
<keyword evidence="5 8" id="KW-0812">Transmembrane</keyword>
<dbReference type="Pfam" id="PF01925">
    <property type="entry name" value="TauE"/>
    <property type="match status" value="1"/>
</dbReference>
<dbReference type="GO" id="GO:0005886">
    <property type="term" value="C:plasma membrane"/>
    <property type="evidence" value="ECO:0007669"/>
    <property type="project" value="UniProtKB-SubCell"/>
</dbReference>
<dbReference type="RefSeq" id="WP_088754502.1">
    <property type="nucleotide sequence ID" value="NZ_NJGV01000005.1"/>
</dbReference>
<dbReference type="PANTHER" id="PTHR30269">
    <property type="entry name" value="TRANSMEMBRANE PROTEIN YFCA"/>
    <property type="match status" value="1"/>
</dbReference>
<evidence type="ECO:0000256" key="7">
    <source>
        <dbReference type="ARBA" id="ARBA00023136"/>
    </source>
</evidence>
<evidence type="ECO:0000256" key="5">
    <source>
        <dbReference type="ARBA" id="ARBA00022692"/>
    </source>
</evidence>
<proteinExistence type="inferred from homology"/>
<feature type="transmembrane region" description="Helical" evidence="8">
    <location>
        <begin position="190"/>
        <end position="207"/>
    </location>
</feature>
<reference evidence="9 10" key="1">
    <citation type="journal article" date="2010" name="Int. J. Syst. Evol. Microbiol.">
        <title>Reclassification of Herbaspirillum putei as a later heterotypic synonym of Herbaspirillum huttiense, with the description of H. huttiense subsp. huttiense subsp. nov. and H. huttiense subsp. putei subsp. nov., comb. nov., and description of Herbaspirillum aquaticum sp. nov.</title>
        <authorList>
            <person name="Dobritsa A.P."/>
            <person name="Reddy M.C."/>
            <person name="Samadpour M."/>
        </authorList>
    </citation>
    <scope>NUCLEOTIDE SEQUENCE [LARGE SCALE GENOMIC DNA]</scope>
    <source>
        <strain evidence="9 10">IEH 4430</strain>
    </source>
</reference>
<feature type="transmembrane region" description="Helical" evidence="8">
    <location>
        <begin position="147"/>
        <end position="170"/>
    </location>
</feature>
<feature type="transmembrane region" description="Helical" evidence="8">
    <location>
        <begin position="214"/>
        <end position="232"/>
    </location>
</feature>
<dbReference type="Proteomes" id="UP000214747">
    <property type="component" value="Unassembled WGS sequence"/>
</dbReference>
<evidence type="ECO:0000256" key="4">
    <source>
        <dbReference type="ARBA" id="ARBA00022475"/>
    </source>
</evidence>
<dbReference type="InterPro" id="IPR052017">
    <property type="entry name" value="TSUP"/>
</dbReference>
<keyword evidence="6 8" id="KW-1133">Transmembrane helix</keyword>
<name>A0A225SWN0_9BURK</name>
<evidence type="ECO:0000256" key="6">
    <source>
        <dbReference type="ARBA" id="ARBA00022989"/>
    </source>
</evidence>
<accession>A0A225SWN0</accession>
<evidence type="ECO:0000256" key="8">
    <source>
        <dbReference type="RuleBase" id="RU363041"/>
    </source>
</evidence>
<sequence length="263" mass="27676">MPITLCTALMLSSFFFGSLTLLAWLAAVSLLAGVIKGVSGFGAALIMAPLFGLWLTPSHASALVILLHAATALQGWRNWSRLVRWKSVTPLALVALACTMLTTRLFNDGDNTQVHRLMGAVVILLTLLHVGGWRWRHQGGVAATLSAGLASGAMTALGGMGGAPAVYYFSGGPGGKAEDHHVTARLRANLLGYFCLLFVGASLILGLQRHINVAVLASSAVLVPVFAAGVLIGERLYRHLPACWINFTVTALLLGSGLLSLLR</sequence>
<keyword evidence="3" id="KW-0813">Transport</keyword>
<feature type="transmembrane region" description="Helical" evidence="8">
    <location>
        <begin position="244"/>
        <end position="262"/>
    </location>
</feature>
<evidence type="ECO:0000313" key="9">
    <source>
        <dbReference type="EMBL" id="OWY35614.1"/>
    </source>
</evidence>
<gene>
    <name evidence="9" type="ORF">CEJ45_07335</name>
</gene>
<keyword evidence="7 8" id="KW-0472">Membrane</keyword>
<keyword evidence="10" id="KW-1185">Reference proteome</keyword>
<protein>
    <recommendedName>
        <fullName evidence="8">Probable membrane transporter protein</fullName>
    </recommendedName>
</protein>